<comment type="caution">
    <text evidence="1">The sequence shown here is derived from an EMBL/GenBank/DDBJ whole genome shotgun (WGS) entry which is preliminary data.</text>
</comment>
<dbReference type="Gene3D" id="3.40.50.2000">
    <property type="entry name" value="Glycogen Phosphorylase B"/>
    <property type="match status" value="1"/>
</dbReference>
<reference evidence="1" key="1">
    <citation type="journal article" date="2014" name="Front. Microbiol.">
        <title>High frequency of phylogenetically diverse reductive dehalogenase-homologous genes in deep subseafloor sedimentary metagenomes.</title>
        <authorList>
            <person name="Kawai M."/>
            <person name="Futagami T."/>
            <person name="Toyoda A."/>
            <person name="Takaki Y."/>
            <person name="Nishi S."/>
            <person name="Hori S."/>
            <person name="Arai W."/>
            <person name="Tsubouchi T."/>
            <person name="Morono Y."/>
            <person name="Uchiyama I."/>
            <person name="Ito T."/>
            <person name="Fujiyama A."/>
            <person name="Inagaki F."/>
            <person name="Takami H."/>
        </authorList>
    </citation>
    <scope>NUCLEOTIDE SEQUENCE</scope>
    <source>
        <strain evidence="1">Expedition CK06-06</strain>
    </source>
</reference>
<evidence type="ECO:0000313" key="1">
    <source>
        <dbReference type="EMBL" id="GAF89900.1"/>
    </source>
</evidence>
<sequence length="133" mass="14968">MSAKKTKNKMKHKLTIAMYVNGMEINPGVLESKSLGGSETAGVYMAHELAALGHNVILFGNITQPAEHKGVSYVNHENYLHFISHHAVDVNICQRMPQVFHYKNKAKINILWAHDLMLKRARANLGHGLWNID</sequence>
<proteinExistence type="predicted"/>
<organism evidence="1">
    <name type="scientific">marine sediment metagenome</name>
    <dbReference type="NCBI Taxonomy" id="412755"/>
    <lineage>
        <taxon>unclassified sequences</taxon>
        <taxon>metagenomes</taxon>
        <taxon>ecological metagenomes</taxon>
    </lineage>
</organism>
<gene>
    <name evidence="1" type="ORF">S01H1_27444</name>
</gene>
<evidence type="ECO:0008006" key="2">
    <source>
        <dbReference type="Google" id="ProtNLM"/>
    </source>
</evidence>
<dbReference type="EMBL" id="BARS01016709">
    <property type="protein sequence ID" value="GAF89900.1"/>
    <property type="molecule type" value="Genomic_DNA"/>
</dbReference>
<feature type="non-terminal residue" evidence="1">
    <location>
        <position position="133"/>
    </location>
</feature>
<name>X0UN24_9ZZZZ</name>
<dbReference type="AlphaFoldDB" id="X0UN24"/>
<protein>
    <recommendedName>
        <fullName evidence="2">Glycosyltransferase subfamily 4-like N-terminal domain-containing protein</fullName>
    </recommendedName>
</protein>
<accession>X0UN24</accession>